<dbReference type="EMBL" id="AP019304">
    <property type="protein sequence ID" value="BBH09312.1"/>
    <property type="molecule type" value="Genomic_DNA"/>
</dbReference>
<reference evidence="2" key="1">
    <citation type="journal article" date="2019" name="Science">
        <title>Mutation of a bHLH transcription factor allowed almond domestication.</title>
        <authorList>
            <person name="Sanchez-Perez R."/>
            <person name="Pavan S."/>
            <person name="Mazzeo R."/>
            <person name="Moldovan C."/>
            <person name="Aiese Cigliano R."/>
            <person name="Del Cueto J."/>
            <person name="Ricciardi F."/>
            <person name="Lotti C."/>
            <person name="Ricciardi L."/>
            <person name="Dicenta F."/>
            <person name="Lopez-Marques R.L."/>
            <person name="Lindberg Moller B."/>
        </authorList>
    </citation>
    <scope>NUCLEOTIDE SEQUENCE</scope>
</reference>
<protein>
    <submittedName>
        <fullName evidence="2">Uncharacterized protein</fullName>
    </submittedName>
</protein>
<feature type="compositionally biased region" description="Basic and acidic residues" evidence="1">
    <location>
        <begin position="79"/>
        <end position="89"/>
    </location>
</feature>
<proteinExistence type="predicted"/>
<feature type="non-terminal residue" evidence="2">
    <location>
        <position position="1"/>
    </location>
</feature>
<gene>
    <name evidence="2" type="ORF">Prudu_021767</name>
</gene>
<feature type="compositionally biased region" description="Basic and acidic residues" evidence="1">
    <location>
        <begin position="57"/>
        <end position="72"/>
    </location>
</feature>
<sequence length="140" mass="15578">DSHTVAHKERPKGDAGRQLKASVWRRNPLKKRPKGDAGYARSFLKRGRHASCGKYPGRQDSHTVAHKERPKGDAGMCRTHPESLKKDPGARQLPKGIILRDVSPLMGTLVLANFLREIILRDVQNTPGVPQEGPWYSPTS</sequence>
<evidence type="ECO:0000256" key="1">
    <source>
        <dbReference type="SAM" id="MobiDB-lite"/>
    </source>
</evidence>
<name>A0A4Y1RZ82_PRUDU</name>
<accession>A0A4Y1RZ82</accession>
<dbReference type="AlphaFoldDB" id="A0A4Y1RZ82"/>
<evidence type="ECO:0000313" key="2">
    <source>
        <dbReference type="EMBL" id="BBH09312.1"/>
    </source>
</evidence>
<feature type="region of interest" description="Disordered" evidence="1">
    <location>
        <begin position="1"/>
        <end position="90"/>
    </location>
</feature>
<feature type="compositionally biased region" description="Basic and acidic residues" evidence="1">
    <location>
        <begin position="1"/>
        <end position="17"/>
    </location>
</feature>
<organism evidence="2">
    <name type="scientific">Prunus dulcis</name>
    <name type="common">Almond</name>
    <name type="synonym">Amygdalus dulcis</name>
    <dbReference type="NCBI Taxonomy" id="3755"/>
    <lineage>
        <taxon>Eukaryota</taxon>
        <taxon>Viridiplantae</taxon>
        <taxon>Streptophyta</taxon>
        <taxon>Embryophyta</taxon>
        <taxon>Tracheophyta</taxon>
        <taxon>Spermatophyta</taxon>
        <taxon>Magnoliopsida</taxon>
        <taxon>eudicotyledons</taxon>
        <taxon>Gunneridae</taxon>
        <taxon>Pentapetalae</taxon>
        <taxon>rosids</taxon>
        <taxon>fabids</taxon>
        <taxon>Rosales</taxon>
        <taxon>Rosaceae</taxon>
        <taxon>Amygdaloideae</taxon>
        <taxon>Amygdaleae</taxon>
        <taxon>Prunus</taxon>
    </lineage>
</organism>